<protein>
    <submittedName>
        <fullName evidence="2">LAME_0G03708g1_1</fullName>
    </submittedName>
</protein>
<evidence type="ECO:0000256" key="1">
    <source>
        <dbReference type="SAM" id="MobiDB-lite"/>
    </source>
</evidence>
<organism evidence="2 3">
    <name type="scientific">Lachancea meyersii CBS 8951</name>
    <dbReference type="NCBI Taxonomy" id="1266667"/>
    <lineage>
        <taxon>Eukaryota</taxon>
        <taxon>Fungi</taxon>
        <taxon>Dikarya</taxon>
        <taxon>Ascomycota</taxon>
        <taxon>Saccharomycotina</taxon>
        <taxon>Saccharomycetes</taxon>
        <taxon>Saccharomycetales</taxon>
        <taxon>Saccharomycetaceae</taxon>
        <taxon>Lachancea</taxon>
    </lineage>
</organism>
<dbReference type="OrthoDB" id="4066250at2759"/>
<evidence type="ECO:0000313" key="3">
    <source>
        <dbReference type="Proteomes" id="UP000191144"/>
    </source>
</evidence>
<dbReference type="AlphaFoldDB" id="A0A1G4K6N9"/>
<dbReference type="Proteomes" id="UP000191144">
    <property type="component" value="Chromosome G"/>
</dbReference>
<accession>A0A1G4K6N9</accession>
<feature type="region of interest" description="Disordered" evidence="1">
    <location>
        <begin position="52"/>
        <end position="71"/>
    </location>
</feature>
<keyword evidence="3" id="KW-1185">Reference proteome</keyword>
<dbReference type="EMBL" id="LT598484">
    <property type="protein sequence ID" value="SCU99555.1"/>
    <property type="molecule type" value="Genomic_DNA"/>
</dbReference>
<reference evidence="3" key="1">
    <citation type="submission" date="2016-03" db="EMBL/GenBank/DDBJ databases">
        <authorList>
            <person name="Devillers Hugo."/>
        </authorList>
    </citation>
    <scope>NUCLEOTIDE SEQUENCE [LARGE SCALE GENOMIC DNA]</scope>
</reference>
<name>A0A1G4K6N9_9SACH</name>
<evidence type="ECO:0000313" key="2">
    <source>
        <dbReference type="EMBL" id="SCU99555.1"/>
    </source>
</evidence>
<gene>
    <name evidence="2" type="ORF">LAME_0G03708G</name>
</gene>
<sequence>MSFNSYHRRGSRSAAQATLAQQNLDEWEKASFCTVSARDIQVLNKPSELELEPGLEDQMSEDSRNFGTTEMRSEVRSEEFAILSTSSDRDEATAIAEAQQQQLEIDEQRRAVSNSQRIDDWCVQNDRRALSSLRTPANKRVQEIVEAWGVENDTPAIQVVRAFRETQVAARHCDNYTAHILDLMSPLQRLRLRSFAESMRPLLNRRLGAQIPAYRFRNLPSVFVNRDLQFQHALQLENAAAPGLTPSDAELEESATSSQTLGSTYSLQRSSTGIQSWRGWNIVTRFSPDHITSY</sequence>
<proteinExistence type="predicted"/>